<sequence length="103" mass="11478">MRRAKYVIRKRSHGGSGGDSSSAPYSHPNYGHVAGSTDIKGDTLISWDDEKNVARLSSRLLSWTDDGVLNDDAYVLFGLYRRDDAEVLQEASPYYLADQHSRA</sequence>
<comment type="caution">
    <text evidence="2">The sequence shown here is derived from an EMBL/GenBank/DDBJ whole genome shotgun (WGS) entry which is preliminary data.</text>
</comment>
<reference evidence="2 3" key="1">
    <citation type="journal article" date="2022" name="Nat. Plants">
        <title>Genomes of leafy and leafless Platanthera orchids illuminate the evolution of mycoheterotrophy.</title>
        <authorList>
            <person name="Li M.H."/>
            <person name="Liu K.W."/>
            <person name="Li Z."/>
            <person name="Lu H.C."/>
            <person name="Ye Q.L."/>
            <person name="Zhang D."/>
            <person name="Wang J.Y."/>
            <person name="Li Y.F."/>
            <person name="Zhong Z.M."/>
            <person name="Liu X."/>
            <person name="Yu X."/>
            <person name="Liu D.K."/>
            <person name="Tu X.D."/>
            <person name="Liu B."/>
            <person name="Hao Y."/>
            <person name="Liao X.Y."/>
            <person name="Jiang Y.T."/>
            <person name="Sun W.H."/>
            <person name="Chen J."/>
            <person name="Chen Y.Q."/>
            <person name="Ai Y."/>
            <person name="Zhai J.W."/>
            <person name="Wu S.S."/>
            <person name="Zhou Z."/>
            <person name="Hsiao Y.Y."/>
            <person name="Wu W.L."/>
            <person name="Chen Y.Y."/>
            <person name="Lin Y.F."/>
            <person name="Hsu J.L."/>
            <person name="Li C.Y."/>
            <person name="Wang Z.W."/>
            <person name="Zhao X."/>
            <person name="Zhong W.Y."/>
            <person name="Ma X.K."/>
            <person name="Ma L."/>
            <person name="Huang J."/>
            <person name="Chen G.Z."/>
            <person name="Huang M.Z."/>
            <person name="Huang L."/>
            <person name="Peng D.H."/>
            <person name="Luo Y.B."/>
            <person name="Zou S.Q."/>
            <person name="Chen S.P."/>
            <person name="Lan S."/>
            <person name="Tsai W.C."/>
            <person name="Van de Peer Y."/>
            <person name="Liu Z.J."/>
        </authorList>
    </citation>
    <scope>NUCLEOTIDE SEQUENCE [LARGE SCALE GENOMIC DNA]</scope>
    <source>
        <strain evidence="2">Lor287</strain>
    </source>
</reference>
<evidence type="ECO:0000313" key="3">
    <source>
        <dbReference type="Proteomes" id="UP001418222"/>
    </source>
</evidence>
<gene>
    <name evidence="2" type="ORF">KSP39_PZI000618</name>
</gene>
<evidence type="ECO:0000313" key="2">
    <source>
        <dbReference type="EMBL" id="KAK8957387.1"/>
    </source>
</evidence>
<dbReference type="Proteomes" id="UP001418222">
    <property type="component" value="Unassembled WGS sequence"/>
</dbReference>
<feature type="compositionally biased region" description="Basic residues" evidence="1">
    <location>
        <begin position="1"/>
        <end position="13"/>
    </location>
</feature>
<dbReference type="EMBL" id="JBBWWQ010000001">
    <property type="protein sequence ID" value="KAK8957387.1"/>
    <property type="molecule type" value="Genomic_DNA"/>
</dbReference>
<protein>
    <submittedName>
        <fullName evidence="2">Uncharacterized protein</fullName>
    </submittedName>
</protein>
<organism evidence="2 3">
    <name type="scientific">Platanthera zijinensis</name>
    <dbReference type="NCBI Taxonomy" id="2320716"/>
    <lineage>
        <taxon>Eukaryota</taxon>
        <taxon>Viridiplantae</taxon>
        <taxon>Streptophyta</taxon>
        <taxon>Embryophyta</taxon>
        <taxon>Tracheophyta</taxon>
        <taxon>Spermatophyta</taxon>
        <taxon>Magnoliopsida</taxon>
        <taxon>Liliopsida</taxon>
        <taxon>Asparagales</taxon>
        <taxon>Orchidaceae</taxon>
        <taxon>Orchidoideae</taxon>
        <taxon>Orchideae</taxon>
        <taxon>Orchidinae</taxon>
        <taxon>Platanthera</taxon>
    </lineage>
</organism>
<evidence type="ECO:0000256" key="1">
    <source>
        <dbReference type="SAM" id="MobiDB-lite"/>
    </source>
</evidence>
<name>A0AAP0C1B4_9ASPA</name>
<feature type="region of interest" description="Disordered" evidence="1">
    <location>
        <begin position="1"/>
        <end position="34"/>
    </location>
</feature>
<dbReference type="AlphaFoldDB" id="A0AAP0C1B4"/>
<proteinExistence type="predicted"/>
<keyword evidence="3" id="KW-1185">Reference proteome</keyword>
<accession>A0AAP0C1B4</accession>